<comment type="similarity">
    <text evidence="6">Belongs to the aconitase/IPM isomerase family. LeuC type 2 subfamily.</text>
</comment>
<dbReference type="EC" id="4.2.1.33" evidence="6"/>
<dbReference type="InterPro" id="IPR018136">
    <property type="entry name" value="Aconitase_4Fe-4S_BS"/>
</dbReference>
<feature type="binding site" evidence="6">
    <location>
        <position position="375"/>
    </location>
    <ligand>
        <name>[4Fe-4S] cluster</name>
        <dbReference type="ChEBI" id="CHEBI:49883"/>
    </ligand>
</feature>
<evidence type="ECO:0000256" key="6">
    <source>
        <dbReference type="HAMAP-Rule" id="MF_01027"/>
    </source>
</evidence>
<evidence type="ECO:0000259" key="7">
    <source>
        <dbReference type="Pfam" id="PF00330"/>
    </source>
</evidence>
<accession>A0A2M6ZEG7</accession>
<dbReference type="GO" id="GO:0003861">
    <property type="term" value="F:3-isopropylmalate dehydratase activity"/>
    <property type="evidence" value="ECO:0007669"/>
    <property type="project" value="UniProtKB-UniRule"/>
</dbReference>
<protein>
    <recommendedName>
        <fullName evidence="6">3-isopropylmalate dehydratase large subunit</fullName>
        <ecNumber evidence="6">4.2.1.33</ecNumber>
    </recommendedName>
    <alternativeName>
        <fullName evidence="6">Alpha-IPM isomerase</fullName>
        <shortName evidence="6">IPMI</shortName>
    </alternativeName>
    <alternativeName>
        <fullName evidence="6">Isopropylmalate isomerase</fullName>
    </alternativeName>
</protein>
<dbReference type="EMBL" id="PEWN01000129">
    <property type="protein sequence ID" value="PIU50802.1"/>
    <property type="molecule type" value="Genomic_DNA"/>
</dbReference>
<dbReference type="HAMAP" id="MF_01027">
    <property type="entry name" value="LeuC_type2"/>
    <property type="match status" value="1"/>
</dbReference>
<dbReference type="UniPathway" id="UPA00048">
    <property type="reaction ID" value="UER00071"/>
</dbReference>
<comment type="catalytic activity">
    <reaction evidence="6">
        <text>(2R,3S)-3-isopropylmalate = (2S)-2-isopropylmalate</text>
        <dbReference type="Rhea" id="RHEA:32287"/>
        <dbReference type="ChEBI" id="CHEBI:1178"/>
        <dbReference type="ChEBI" id="CHEBI:35121"/>
        <dbReference type="EC" id="4.2.1.33"/>
    </reaction>
</comment>
<dbReference type="Proteomes" id="UP000229227">
    <property type="component" value="Unassembled WGS sequence"/>
</dbReference>
<keyword evidence="6" id="KW-0100">Branched-chain amino acid biosynthesis</keyword>
<keyword evidence="2 6" id="KW-0479">Metal-binding</keyword>
<dbReference type="Gene3D" id="3.30.499.10">
    <property type="entry name" value="Aconitase, domain 3"/>
    <property type="match status" value="2"/>
</dbReference>
<feature type="binding site" evidence="6">
    <location>
        <position position="378"/>
    </location>
    <ligand>
        <name>[4Fe-4S] cluster</name>
        <dbReference type="ChEBI" id="CHEBI:49883"/>
    </ligand>
</feature>
<dbReference type="InterPro" id="IPR001030">
    <property type="entry name" value="Acoase/IPM_deHydtase_lsu_aba"/>
</dbReference>
<evidence type="ECO:0000313" key="8">
    <source>
        <dbReference type="EMBL" id="PIU50802.1"/>
    </source>
</evidence>
<comment type="cofactor">
    <cofactor evidence="6">
        <name>[4Fe-4S] cluster</name>
        <dbReference type="ChEBI" id="CHEBI:49883"/>
    </cofactor>
    <text evidence="6">Binds 1 [4Fe-4S] cluster per subunit.</text>
</comment>
<comment type="function">
    <text evidence="6">Catalyzes the isomerization between 2-isopropylmalate and 3-isopropylmalate, via the formation of 2-isopropylmaleate.</text>
</comment>
<keyword evidence="1 6" id="KW-0004">4Fe-4S</keyword>
<comment type="caution">
    <text evidence="8">The sequence shown here is derived from an EMBL/GenBank/DDBJ whole genome shotgun (WGS) entry which is preliminary data.</text>
</comment>
<keyword evidence="5 6" id="KW-0456">Lyase</keyword>
<evidence type="ECO:0000256" key="1">
    <source>
        <dbReference type="ARBA" id="ARBA00022485"/>
    </source>
</evidence>
<proteinExistence type="inferred from homology"/>
<dbReference type="InterPro" id="IPR050067">
    <property type="entry name" value="IPM_dehydratase_rel_enz"/>
</dbReference>
<dbReference type="InterPro" id="IPR006251">
    <property type="entry name" value="Homoacnase/IPMdehydase_lsu"/>
</dbReference>
<dbReference type="PRINTS" id="PR00415">
    <property type="entry name" value="ACONITASE"/>
</dbReference>
<evidence type="ECO:0000256" key="4">
    <source>
        <dbReference type="ARBA" id="ARBA00023014"/>
    </source>
</evidence>
<dbReference type="PROSITE" id="PS00450">
    <property type="entry name" value="ACONITASE_1"/>
    <property type="match status" value="1"/>
</dbReference>
<evidence type="ECO:0000256" key="2">
    <source>
        <dbReference type="ARBA" id="ARBA00022723"/>
    </source>
</evidence>
<gene>
    <name evidence="6" type="primary">leuC</name>
    <name evidence="8" type="ORF">COS91_07785</name>
</gene>
<dbReference type="GO" id="GO:0051539">
    <property type="term" value="F:4 iron, 4 sulfur cluster binding"/>
    <property type="evidence" value="ECO:0007669"/>
    <property type="project" value="UniProtKB-KW"/>
</dbReference>
<evidence type="ECO:0000256" key="5">
    <source>
        <dbReference type="ARBA" id="ARBA00023239"/>
    </source>
</evidence>
<dbReference type="CDD" id="cd01583">
    <property type="entry name" value="IPMI"/>
    <property type="match status" value="1"/>
</dbReference>
<dbReference type="InterPro" id="IPR011826">
    <property type="entry name" value="HAcnase/IPMdehydase_lsu_prok"/>
</dbReference>
<keyword evidence="3 6" id="KW-0408">Iron</keyword>
<dbReference type="Pfam" id="PF00330">
    <property type="entry name" value="Aconitase"/>
    <property type="match status" value="1"/>
</dbReference>
<dbReference type="NCBIfam" id="NF001614">
    <property type="entry name" value="PRK00402.1"/>
    <property type="match status" value="1"/>
</dbReference>
<keyword evidence="6" id="KW-0028">Amino-acid biosynthesis</keyword>
<keyword evidence="4 6" id="KW-0411">Iron-sulfur</keyword>
<comment type="subunit">
    <text evidence="6">Heterodimer of LeuC and LeuD.</text>
</comment>
<dbReference type="NCBIfam" id="TIGR02086">
    <property type="entry name" value="IPMI_arch"/>
    <property type="match status" value="1"/>
</dbReference>
<reference evidence="9" key="1">
    <citation type="submission" date="2017-09" db="EMBL/GenBank/DDBJ databases">
        <title>Depth-based differentiation of microbial function through sediment-hosted aquifers and enrichment of novel symbionts in the deep terrestrial subsurface.</title>
        <authorList>
            <person name="Probst A.J."/>
            <person name="Ladd B."/>
            <person name="Jarett J.K."/>
            <person name="Geller-Mcgrath D.E."/>
            <person name="Sieber C.M.K."/>
            <person name="Emerson J.B."/>
            <person name="Anantharaman K."/>
            <person name="Thomas B.C."/>
            <person name="Malmstrom R."/>
            <person name="Stieglmeier M."/>
            <person name="Klingl A."/>
            <person name="Woyke T."/>
            <person name="Ryan C.M."/>
            <person name="Banfield J.F."/>
        </authorList>
    </citation>
    <scope>NUCLEOTIDE SEQUENCE [LARGE SCALE GENOMIC DNA]</scope>
</reference>
<dbReference type="InterPro" id="IPR036008">
    <property type="entry name" value="Aconitase_4Fe-4S_dom"/>
</dbReference>
<keyword evidence="6" id="KW-0432">Leucine biosynthesis</keyword>
<dbReference type="PANTHER" id="PTHR43822:SF2">
    <property type="entry name" value="HOMOACONITASE, MITOCHONDRIAL"/>
    <property type="match status" value="1"/>
</dbReference>
<organism evidence="8 9">
    <name type="scientific">Candidatus Desantisbacteria bacterium CG07_land_8_20_14_0_80_39_15</name>
    <dbReference type="NCBI Taxonomy" id="1974549"/>
    <lineage>
        <taxon>Bacteria</taxon>
        <taxon>Candidatus Desantisiibacteriota</taxon>
    </lineage>
</organism>
<evidence type="ECO:0000256" key="3">
    <source>
        <dbReference type="ARBA" id="ARBA00023004"/>
    </source>
</evidence>
<dbReference type="InterPro" id="IPR033941">
    <property type="entry name" value="IPMI_cat"/>
</dbReference>
<dbReference type="GO" id="GO:0009098">
    <property type="term" value="P:L-leucine biosynthetic process"/>
    <property type="evidence" value="ECO:0007669"/>
    <property type="project" value="UniProtKB-UniRule"/>
</dbReference>
<dbReference type="AlphaFoldDB" id="A0A2M6ZEG7"/>
<feature type="domain" description="Aconitase/3-isopropylmalate dehydratase large subunit alpha/beta/alpha" evidence="7">
    <location>
        <begin position="7"/>
        <end position="426"/>
    </location>
</feature>
<dbReference type="SUPFAM" id="SSF53732">
    <property type="entry name" value="Aconitase iron-sulfur domain"/>
    <property type="match status" value="1"/>
</dbReference>
<dbReference type="GO" id="GO:0046872">
    <property type="term" value="F:metal ion binding"/>
    <property type="evidence" value="ECO:0007669"/>
    <property type="project" value="UniProtKB-KW"/>
</dbReference>
<dbReference type="NCBIfam" id="TIGR01343">
    <property type="entry name" value="hacA_fam"/>
    <property type="match status" value="1"/>
</dbReference>
<dbReference type="InterPro" id="IPR015931">
    <property type="entry name" value="Acnase/IPM_dHydase_lsu_aba_1/3"/>
</dbReference>
<evidence type="ECO:0000313" key="9">
    <source>
        <dbReference type="Proteomes" id="UP000229227"/>
    </source>
</evidence>
<dbReference type="PANTHER" id="PTHR43822">
    <property type="entry name" value="HOMOACONITASE, MITOCHONDRIAL-RELATED"/>
    <property type="match status" value="1"/>
</dbReference>
<comment type="pathway">
    <text evidence="6">Amino-acid biosynthesis; L-leucine biosynthesis; L-leucine from 3-methyl-2-oxobutanoate: step 2/4.</text>
</comment>
<sequence length="441" mass="47331">MGKTIAEKILGAHCDREVNAGDIVICKVDFLMGQDGTSPLAIKVFNEMGGRKVFNPNKIAMIIDHNSPSPNIGVSSLHKIMREFASKQKIKLYEIGCGICHQLMLENNVSPGMLVIGADSHTTTYGALNAFATGIGSTDLAAAMISGKIWFKVPRTIKISIEGKLPERVYSKDLILYLIGKIGADGANYKSVEFTGSTIKNLSIEGRFTISNMAVEMGAKAGLMEADKKTYEWLRKNNVGQGFSPALSSGPPACLRQADGGASIKADKDAKYEKILNYDVSSLEPQIAKPHSVDNVVPIGKVEGTKIDQVFIGSCTNGRLEDLRIAAKILKGKKVHPDVKLLIGPASKKIFLQAVKENLIQTFIETEGVVLNPGCGPCVGTHQGIPADGEVVLSTTNRNFKGRMANPNSFIYLSSPATAAVSAIRGRITDPREFAQQGGLK</sequence>
<feature type="binding site" evidence="6">
    <location>
        <position position="315"/>
    </location>
    <ligand>
        <name>[4Fe-4S] cluster</name>
        <dbReference type="ChEBI" id="CHEBI:49883"/>
    </ligand>
</feature>
<name>A0A2M6ZEG7_9BACT</name>